<keyword evidence="6 12" id="KW-0547">Nucleotide-binding</keyword>
<dbReference type="PROSITE" id="PS50011">
    <property type="entry name" value="PROTEIN_KINASE_DOM"/>
    <property type="match status" value="1"/>
</dbReference>
<evidence type="ECO:0000313" key="17">
    <source>
        <dbReference type="Proteomes" id="UP000011116"/>
    </source>
</evidence>
<keyword evidence="3" id="KW-0808">Transferase</keyword>
<keyword evidence="9 13" id="KW-1133">Transmembrane helix</keyword>
<proteinExistence type="predicted"/>
<dbReference type="Pfam" id="PF07714">
    <property type="entry name" value="PK_Tyr_Ser-Thr"/>
    <property type="match status" value="1"/>
</dbReference>
<evidence type="ECO:0000256" key="11">
    <source>
        <dbReference type="ARBA" id="ARBA00023180"/>
    </source>
</evidence>
<dbReference type="Gramene" id="HORVU.MOREX.r3.3HG0230320.1">
    <property type="protein sequence ID" value="HORVU.MOREX.r3.3HG0230320.1.CDS1"/>
    <property type="gene ID" value="HORVU.MOREX.r3.3HG0230320"/>
</dbReference>
<reference evidence="16" key="2">
    <citation type="submission" date="2020-10" db="EMBL/GenBank/DDBJ databases">
        <authorList>
            <person name="Scholz U."/>
            <person name="Mascher M."/>
            <person name="Fiebig A."/>
        </authorList>
    </citation>
    <scope>NUCLEOTIDE SEQUENCE [LARGE SCALE GENOMIC DNA]</scope>
    <source>
        <strain evidence="16">cv. Morex</strain>
    </source>
</reference>
<evidence type="ECO:0000256" key="12">
    <source>
        <dbReference type="PROSITE-ProRule" id="PRU10141"/>
    </source>
</evidence>
<dbReference type="Pfam" id="PF12819">
    <property type="entry name" value="Malectin_like"/>
    <property type="match status" value="1"/>
</dbReference>
<feature type="chain" id="PRO_5035289441" description="Protein kinase domain-containing protein" evidence="14">
    <location>
        <begin position="25"/>
        <end position="839"/>
    </location>
</feature>
<dbReference type="KEGG" id="hvg:123442683"/>
<dbReference type="GO" id="GO:0016020">
    <property type="term" value="C:membrane"/>
    <property type="evidence" value="ECO:0007669"/>
    <property type="project" value="UniProtKB-SubCell"/>
</dbReference>
<keyword evidence="11" id="KW-0325">Glycoprotein</keyword>
<evidence type="ECO:0000256" key="13">
    <source>
        <dbReference type="SAM" id="Phobius"/>
    </source>
</evidence>
<evidence type="ECO:0000256" key="7">
    <source>
        <dbReference type="ARBA" id="ARBA00022777"/>
    </source>
</evidence>
<evidence type="ECO:0000259" key="15">
    <source>
        <dbReference type="PROSITE" id="PS50011"/>
    </source>
</evidence>
<dbReference type="FunFam" id="3.30.200.20:FF:000039">
    <property type="entry name" value="receptor-like protein kinase FERONIA"/>
    <property type="match status" value="1"/>
</dbReference>
<organism evidence="16 17">
    <name type="scientific">Hordeum vulgare subsp. vulgare</name>
    <name type="common">Domesticated barley</name>
    <dbReference type="NCBI Taxonomy" id="112509"/>
    <lineage>
        <taxon>Eukaryota</taxon>
        <taxon>Viridiplantae</taxon>
        <taxon>Streptophyta</taxon>
        <taxon>Embryophyta</taxon>
        <taxon>Tracheophyta</taxon>
        <taxon>Spermatophyta</taxon>
        <taxon>Magnoliopsida</taxon>
        <taxon>Liliopsida</taxon>
        <taxon>Poales</taxon>
        <taxon>Poaceae</taxon>
        <taxon>BOP clade</taxon>
        <taxon>Pooideae</taxon>
        <taxon>Triticodae</taxon>
        <taxon>Triticeae</taxon>
        <taxon>Hordeinae</taxon>
        <taxon>Hordeum</taxon>
    </lineage>
</organism>
<evidence type="ECO:0000256" key="2">
    <source>
        <dbReference type="ARBA" id="ARBA00022527"/>
    </source>
</evidence>
<evidence type="ECO:0000313" key="16">
    <source>
        <dbReference type="EnsemblPlants" id="HORVU.MOREX.r3.3HG0230320.1.CDS1"/>
    </source>
</evidence>
<evidence type="ECO:0000256" key="3">
    <source>
        <dbReference type="ARBA" id="ARBA00022679"/>
    </source>
</evidence>
<feature type="transmembrane region" description="Helical" evidence="13">
    <location>
        <begin position="443"/>
        <end position="465"/>
    </location>
</feature>
<dbReference type="SMART" id="SM00220">
    <property type="entry name" value="S_TKc"/>
    <property type="match status" value="1"/>
</dbReference>
<dbReference type="InterPro" id="IPR000719">
    <property type="entry name" value="Prot_kinase_dom"/>
</dbReference>
<evidence type="ECO:0000256" key="5">
    <source>
        <dbReference type="ARBA" id="ARBA00022729"/>
    </source>
</evidence>
<evidence type="ECO:0000256" key="14">
    <source>
        <dbReference type="SAM" id="SignalP"/>
    </source>
</evidence>
<evidence type="ECO:0000256" key="4">
    <source>
        <dbReference type="ARBA" id="ARBA00022692"/>
    </source>
</evidence>
<evidence type="ECO:0000256" key="6">
    <source>
        <dbReference type="ARBA" id="ARBA00022741"/>
    </source>
</evidence>
<protein>
    <recommendedName>
        <fullName evidence="15">Protein kinase domain-containing protein</fullName>
    </recommendedName>
</protein>
<feature type="signal peptide" evidence="14">
    <location>
        <begin position="1"/>
        <end position="24"/>
    </location>
</feature>
<dbReference type="CDD" id="cd14066">
    <property type="entry name" value="STKc_IRAK"/>
    <property type="match status" value="1"/>
</dbReference>
<comment type="subcellular location">
    <subcellularLocation>
        <location evidence="1">Membrane</location>
        <topology evidence="1">Single-pass type I membrane protein</topology>
    </subcellularLocation>
</comment>
<dbReference type="PROSITE" id="PS00107">
    <property type="entry name" value="PROTEIN_KINASE_ATP"/>
    <property type="match status" value="1"/>
</dbReference>
<keyword evidence="7" id="KW-0418">Kinase</keyword>
<keyword evidence="4 13" id="KW-0812">Transmembrane</keyword>
<keyword evidence="2" id="KW-0723">Serine/threonine-protein kinase</keyword>
<keyword evidence="5 14" id="KW-0732">Signal</keyword>
<dbReference type="InterPro" id="IPR011009">
    <property type="entry name" value="Kinase-like_dom_sf"/>
</dbReference>
<evidence type="ECO:0000256" key="8">
    <source>
        <dbReference type="ARBA" id="ARBA00022840"/>
    </source>
</evidence>
<dbReference type="Gramene" id="HORVU.MOREX.r2.3HG0191070.1">
    <property type="protein sequence ID" value="HORVU.MOREX.r2.3HG0191070.1.CDS.1"/>
    <property type="gene ID" value="HORVU.MOREX.r2.3HG0191070"/>
</dbReference>
<name>A0A8I6XJV7_HORVV</name>
<dbReference type="Gene3D" id="2.60.120.430">
    <property type="entry name" value="Galactose-binding lectin"/>
    <property type="match status" value="2"/>
</dbReference>
<dbReference type="GO" id="GO:0005524">
    <property type="term" value="F:ATP binding"/>
    <property type="evidence" value="ECO:0007669"/>
    <property type="project" value="UniProtKB-UniRule"/>
</dbReference>
<dbReference type="InterPro" id="IPR008271">
    <property type="entry name" value="Ser/Thr_kinase_AS"/>
</dbReference>
<reference evidence="17" key="1">
    <citation type="journal article" date="2012" name="Nature">
        <title>A physical, genetic and functional sequence assembly of the barley genome.</title>
        <authorList>
            <consortium name="The International Barley Genome Sequencing Consortium"/>
            <person name="Mayer K.F."/>
            <person name="Waugh R."/>
            <person name="Brown J.W."/>
            <person name="Schulman A."/>
            <person name="Langridge P."/>
            <person name="Platzer M."/>
            <person name="Fincher G.B."/>
            <person name="Muehlbauer G.J."/>
            <person name="Sato K."/>
            <person name="Close T.J."/>
            <person name="Wise R.P."/>
            <person name="Stein N."/>
        </authorList>
    </citation>
    <scope>NUCLEOTIDE SEQUENCE [LARGE SCALE GENOMIC DNA]</scope>
    <source>
        <strain evidence="17">cv. Morex</strain>
    </source>
</reference>
<dbReference type="RefSeq" id="XP_044974728.1">
    <property type="nucleotide sequence ID" value="XM_045118793.1"/>
</dbReference>
<dbReference type="GeneID" id="123442683"/>
<keyword evidence="17" id="KW-1185">Reference proteome</keyword>
<reference evidence="16" key="3">
    <citation type="submission" date="2022-01" db="UniProtKB">
        <authorList>
            <consortium name="EnsemblPlants"/>
        </authorList>
    </citation>
    <scope>IDENTIFICATION</scope>
    <source>
        <strain evidence="16">subsp. vulgare</strain>
    </source>
</reference>
<dbReference type="Gene3D" id="1.10.510.10">
    <property type="entry name" value="Transferase(Phosphotransferase) domain 1"/>
    <property type="match status" value="1"/>
</dbReference>
<dbReference type="OrthoDB" id="604327at2759"/>
<dbReference type="GO" id="GO:0004674">
    <property type="term" value="F:protein serine/threonine kinase activity"/>
    <property type="evidence" value="ECO:0007669"/>
    <property type="project" value="UniProtKB-KW"/>
</dbReference>
<dbReference type="InterPro" id="IPR001245">
    <property type="entry name" value="Ser-Thr/Tyr_kinase_cat_dom"/>
</dbReference>
<keyword evidence="10 13" id="KW-0472">Membrane</keyword>
<dbReference type="EnsemblPlants" id="HORVU.MOREX.r3.3HG0230320.1">
    <property type="protein sequence ID" value="HORVU.MOREX.r3.3HG0230320.1.CDS1"/>
    <property type="gene ID" value="HORVU.MOREX.r3.3HG0230320"/>
</dbReference>
<dbReference type="Gene3D" id="3.30.200.20">
    <property type="entry name" value="Phosphorylase Kinase, domain 1"/>
    <property type="match status" value="1"/>
</dbReference>
<feature type="domain" description="Protein kinase" evidence="15">
    <location>
        <begin position="512"/>
        <end position="786"/>
    </location>
</feature>
<dbReference type="GO" id="GO:0010038">
    <property type="term" value="P:response to metal ion"/>
    <property type="evidence" value="ECO:0007669"/>
    <property type="project" value="UniProtKB-ARBA"/>
</dbReference>
<dbReference type="FunFam" id="2.60.120.430:FF:000003">
    <property type="entry name" value="FERONIA receptor-like kinase"/>
    <property type="match status" value="1"/>
</dbReference>
<evidence type="ECO:0000256" key="10">
    <source>
        <dbReference type="ARBA" id="ARBA00023136"/>
    </source>
</evidence>
<dbReference type="InterPro" id="IPR017441">
    <property type="entry name" value="Protein_kinase_ATP_BS"/>
</dbReference>
<dbReference type="RefSeq" id="XP_044974727.1">
    <property type="nucleotide sequence ID" value="XM_045118792.1"/>
</dbReference>
<dbReference type="GO" id="GO:0004714">
    <property type="term" value="F:transmembrane receptor protein tyrosine kinase activity"/>
    <property type="evidence" value="ECO:0007669"/>
    <property type="project" value="InterPro"/>
</dbReference>
<dbReference type="FunFam" id="1.10.510.10:FF:000252">
    <property type="entry name" value="Receptor-like protein kinase FERONIA"/>
    <property type="match status" value="1"/>
</dbReference>
<accession>A0A8I6XJV7</accession>
<dbReference type="InterPro" id="IPR024788">
    <property type="entry name" value="Malectin-like_Carb-bd_dom"/>
</dbReference>
<feature type="binding site" evidence="12">
    <location>
        <position position="540"/>
    </location>
    <ligand>
        <name>ATP</name>
        <dbReference type="ChEBI" id="CHEBI:30616"/>
    </ligand>
</feature>
<dbReference type="SUPFAM" id="SSF56112">
    <property type="entry name" value="Protein kinase-like (PK-like)"/>
    <property type="match status" value="1"/>
</dbReference>
<dbReference type="AlphaFoldDB" id="A0A8I6XJV7"/>
<evidence type="ECO:0000256" key="1">
    <source>
        <dbReference type="ARBA" id="ARBA00004479"/>
    </source>
</evidence>
<dbReference type="SMR" id="A0A8I6XJV7"/>
<gene>
    <name evidence="16" type="primary">LOC123442683</name>
</gene>
<sequence>MVLPTLPVTLIFLTLLAFLSIAMAADSNSMASGLILLNCGASGQGDDDIGRTWDGDISSKFAPLLEGVAANAAYEDPSLPSMVPYMTARIFTSNYTYSFPVTAGRVFLRLYFYPIAYGNYVVSDAFFGVTAGNLVLLNGFSASQTAQATSSAYLVREYSVNVSSGSLDLTFAPSTHQTGSYAFVNGIEIVPTPDIFTTADTKFVSGNHTDLFKFTADTGFQTMYRINVGGPYISPKDDSGFYRSWINDAPYRYDDSGVTFSKDDNVTIRYTPTVPNYTAPVDVYASARSMGQNPHVNPNFHLTHKLNYNLTWILPVDAGFFYLLRFHFCEIEYPITKVNQRVFFININNHAAQQKVDVILWSGGIGRTAYRDYAIMATGSSMVDLWIALEADFSDQPEFTDVILNGLEVFKLQGYGTNNLAGLNPPLPQKPSGARKYKGDKLAAIWGTTGGFALILIALTITCVISRQKKVGKSSFKTDCRHLNRPTECRESTCDLVRRFSFAEIQLVTKDFDEAFIIGRGGFGNVYSGEIDGRTKVAIKRFNQKSQQGFHEFQTEIEMLCNFRHRHLVSLIGYCEEKNEMILVYDYMAHGTFREHLYNTGNPPLPWQQRLEICIGAARGLHYLHTGTEQGIIHRDVKTTNILLDDRLMAKVSDFGLSKASPDIDNSHMSTVVKGTFGYLDPEYFRLQRLTKKSDVYSFGVVLFETLCARPVINTELPYEQVSLRDWALSCRKKGVLEEIVDPCVKEEITPQCFRTFAEIAEKCVADRSIDRPSMGDVLWNLEVALQLQDSASYNSSCAEGASSLQTSGVHSGKPSTNSTISVSAQEAIFSDIVHPEGR</sequence>
<dbReference type="FunFam" id="2.60.120.430:FF:000007">
    <property type="entry name" value="FERONIA receptor-like kinase"/>
    <property type="match status" value="1"/>
</dbReference>
<dbReference type="PANTHER" id="PTHR34590">
    <property type="entry name" value="OS03G0124300 PROTEIN-RELATED"/>
    <property type="match status" value="1"/>
</dbReference>
<dbReference type="PROSITE" id="PS00108">
    <property type="entry name" value="PROTEIN_KINASE_ST"/>
    <property type="match status" value="1"/>
</dbReference>
<dbReference type="PANTHER" id="PTHR34590:SF5">
    <property type="entry name" value="OS04G0586500 PROTEIN"/>
    <property type="match status" value="1"/>
</dbReference>
<dbReference type="Proteomes" id="UP000011116">
    <property type="component" value="Chromosome 3H"/>
</dbReference>
<keyword evidence="8 12" id="KW-0067">ATP-binding</keyword>
<dbReference type="InterPro" id="IPR045272">
    <property type="entry name" value="ANXUR1/2-like"/>
</dbReference>
<evidence type="ECO:0000256" key="9">
    <source>
        <dbReference type="ARBA" id="ARBA00022989"/>
    </source>
</evidence>